<evidence type="ECO:0000313" key="3">
    <source>
        <dbReference type="Proteomes" id="UP000053989"/>
    </source>
</evidence>
<dbReference type="InParanoid" id="A0A0C3D2A7"/>
<reference evidence="3" key="2">
    <citation type="submission" date="2015-01" db="EMBL/GenBank/DDBJ databases">
        <title>Evolutionary Origins and Diversification of the Mycorrhizal Mutualists.</title>
        <authorList>
            <consortium name="DOE Joint Genome Institute"/>
            <consortium name="Mycorrhizal Genomics Consortium"/>
            <person name="Kohler A."/>
            <person name="Kuo A."/>
            <person name="Nagy L.G."/>
            <person name="Floudas D."/>
            <person name="Copeland A."/>
            <person name="Barry K.W."/>
            <person name="Cichocki N."/>
            <person name="Veneault-Fourrey C."/>
            <person name="LaButti K."/>
            <person name="Lindquist E.A."/>
            <person name="Lipzen A."/>
            <person name="Lundell T."/>
            <person name="Morin E."/>
            <person name="Murat C."/>
            <person name="Riley R."/>
            <person name="Ohm R."/>
            <person name="Sun H."/>
            <person name="Tunlid A."/>
            <person name="Henrissat B."/>
            <person name="Grigoriev I.V."/>
            <person name="Hibbett D.S."/>
            <person name="Martin F."/>
        </authorList>
    </citation>
    <scope>NUCLEOTIDE SEQUENCE [LARGE SCALE GENOMIC DNA]</scope>
    <source>
        <strain evidence="3">Foug A</strain>
    </source>
</reference>
<dbReference type="Proteomes" id="UP000053989">
    <property type="component" value="Unassembled WGS sequence"/>
</dbReference>
<dbReference type="HOGENOM" id="CLU_3088589_0_0_1"/>
<keyword evidence="1" id="KW-1133">Transmembrane helix</keyword>
<evidence type="ECO:0000313" key="2">
    <source>
        <dbReference type="EMBL" id="KIM54955.1"/>
    </source>
</evidence>
<organism evidence="2 3">
    <name type="scientific">Scleroderma citrinum Foug A</name>
    <dbReference type="NCBI Taxonomy" id="1036808"/>
    <lineage>
        <taxon>Eukaryota</taxon>
        <taxon>Fungi</taxon>
        <taxon>Dikarya</taxon>
        <taxon>Basidiomycota</taxon>
        <taxon>Agaricomycotina</taxon>
        <taxon>Agaricomycetes</taxon>
        <taxon>Agaricomycetidae</taxon>
        <taxon>Boletales</taxon>
        <taxon>Sclerodermatineae</taxon>
        <taxon>Sclerodermataceae</taxon>
        <taxon>Scleroderma</taxon>
    </lineage>
</organism>
<name>A0A0C3D2A7_9AGAM</name>
<dbReference type="AlphaFoldDB" id="A0A0C3D2A7"/>
<feature type="transmembrane region" description="Helical" evidence="1">
    <location>
        <begin position="21"/>
        <end position="38"/>
    </location>
</feature>
<accession>A0A0C3D2A7</accession>
<keyword evidence="3" id="KW-1185">Reference proteome</keyword>
<sequence length="52" mass="5938">MHTGQNPPYRTSRTKVSNVSHLLRCITAIFLFHGYHLIANETRKTTPQNSAQ</sequence>
<protein>
    <submittedName>
        <fullName evidence="2">Uncharacterized protein</fullName>
    </submittedName>
</protein>
<keyword evidence="1" id="KW-0472">Membrane</keyword>
<evidence type="ECO:0000256" key="1">
    <source>
        <dbReference type="SAM" id="Phobius"/>
    </source>
</evidence>
<keyword evidence="1" id="KW-0812">Transmembrane</keyword>
<gene>
    <name evidence="2" type="ORF">SCLCIDRAFT_1221570</name>
</gene>
<reference evidence="2 3" key="1">
    <citation type="submission" date="2014-04" db="EMBL/GenBank/DDBJ databases">
        <authorList>
            <consortium name="DOE Joint Genome Institute"/>
            <person name="Kuo A."/>
            <person name="Kohler A."/>
            <person name="Nagy L.G."/>
            <person name="Floudas D."/>
            <person name="Copeland A."/>
            <person name="Barry K.W."/>
            <person name="Cichocki N."/>
            <person name="Veneault-Fourrey C."/>
            <person name="LaButti K."/>
            <person name="Lindquist E.A."/>
            <person name="Lipzen A."/>
            <person name="Lundell T."/>
            <person name="Morin E."/>
            <person name="Murat C."/>
            <person name="Sun H."/>
            <person name="Tunlid A."/>
            <person name="Henrissat B."/>
            <person name="Grigoriev I.V."/>
            <person name="Hibbett D.S."/>
            <person name="Martin F."/>
            <person name="Nordberg H.P."/>
            <person name="Cantor M.N."/>
            <person name="Hua S.X."/>
        </authorList>
    </citation>
    <scope>NUCLEOTIDE SEQUENCE [LARGE SCALE GENOMIC DNA]</scope>
    <source>
        <strain evidence="2 3">Foug A</strain>
    </source>
</reference>
<proteinExistence type="predicted"/>
<dbReference type="EMBL" id="KN822144">
    <property type="protein sequence ID" value="KIM54955.1"/>
    <property type="molecule type" value="Genomic_DNA"/>
</dbReference>